<dbReference type="PIRSF" id="PIRSF500217">
    <property type="entry name" value="AlgI"/>
    <property type="match status" value="1"/>
</dbReference>
<evidence type="ECO:0000256" key="5">
    <source>
        <dbReference type="ARBA" id="ARBA00022989"/>
    </source>
</evidence>
<feature type="transmembrane region" description="Helical" evidence="8">
    <location>
        <begin position="6"/>
        <end position="22"/>
    </location>
</feature>
<name>A0A367GMR8_9SPHI</name>
<evidence type="ECO:0000256" key="8">
    <source>
        <dbReference type="SAM" id="Phobius"/>
    </source>
</evidence>
<dbReference type="EMBL" id="QGDC01000005">
    <property type="protein sequence ID" value="RCH54782.1"/>
    <property type="molecule type" value="Genomic_DNA"/>
</dbReference>
<dbReference type="PANTHER" id="PTHR13285:SF18">
    <property type="entry name" value="PROTEIN-CYSTEINE N-PALMITOYLTRANSFERASE RASP"/>
    <property type="match status" value="1"/>
</dbReference>
<keyword evidence="5 8" id="KW-1133">Transmembrane helix</keyword>
<reference evidence="9 10" key="1">
    <citation type="submission" date="2018-05" db="EMBL/GenBank/DDBJ databases">
        <title>Mucilaginibacter hurinus sp. nov., isolated from briquette warehouse soil.</title>
        <authorList>
            <person name="Choi L."/>
        </authorList>
    </citation>
    <scope>NUCLEOTIDE SEQUENCE [LARGE SCALE GENOMIC DNA]</scope>
    <source>
        <strain evidence="9 10">ZR32</strain>
    </source>
</reference>
<dbReference type="OrthoDB" id="9805788at2"/>
<protein>
    <submittedName>
        <fullName evidence="9">MBOAT family protein</fullName>
    </submittedName>
</protein>
<evidence type="ECO:0000256" key="6">
    <source>
        <dbReference type="ARBA" id="ARBA00023136"/>
    </source>
</evidence>
<comment type="subcellular location">
    <subcellularLocation>
        <location evidence="1">Cell membrane</location>
        <topology evidence="1">Multi-pass membrane protein</topology>
    </subcellularLocation>
</comment>
<feature type="transmembrane region" description="Helical" evidence="8">
    <location>
        <begin position="29"/>
        <end position="54"/>
    </location>
</feature>
<dbReference type="GO" id="GO:0005886">
    <property type="term" value="C:plasma membrane"/>
    <property type="evidence" value="ECO:0007669"/>
    <property type="project" value="UniProtKB-SubCell"/>
</dbReference>
<feature type="transmembrane region" description="Helical" evidence="8">
    <location>
        <begin position="414"/>
        <end position="431"/>
    </location>
</feature>
<keyword evidence="6 7" id="KW-0472">Membrane</keyword>
<organism evidence="9 10">
    <name type="scientific">Mucilaginibacter hurinus</name>
    <dbReference type="NCBI Taxonomy" id="2201324"/>
    <lineage>
        <taxon>Bacteria</taxon>
        <taxon>Pseudomonadati</taxon>
        <taxon>Bacteroidota</taxon>
        <taxon>Sphingobacteriia</taxon>
        <taxon>Sphingobacteriales</taxon>
        <taxon>Sphingobacteriaceae</taxon>
        <taxon>Mucilaginibacter</taxon>
    </lineage>
</organism>
<dbReference type="Proteomes" id="UP000253209">
    <property type="component" value="Unassembled WGS sequence"/>
</dbReference>
<evidence type="ECO:0000256" key="7">
    <source>
        <dbReference type="PIRNR" id="PIRNR016636"/>
    </source>
</evidence>
<dbReference type="GO" id="GO:0042121">
    <property type="term" value="P:alginic acid biosynthetic process"/>
    <property type="evidence" value="ECO:0007669"/>
    <property type="project" value="InterPro"/>
</dbReference>
<feature type="transmembrane region" description="Helical" evidence="8">
    <location>
        <begin position="443"/>
        <end position="463"/>
    </location>
</feature>
<evidence type="ECO:0000256" key="1">
    <source>
        <dbReference type="ARBA" id="ARBA00004651"/>
    </source>
</evidence>
<dbReference type="GO" id="GO:0016746">
    <property type="term" value="F:acyltransferase activity"/>
    <property type="evidence" value="ECO:0007669"/>
    <property type="project" value="UniProtKB-KW"/>
</dbReference>
<evidence type="ECO:0000256" key="2">
    <source>
        <dbReference type="ARBA" id="ARBA00010323"/>
    </source>
</evidence>
<evidence type="ECO:0000256" key="3">
    <source>
        <dbReference type="ARBA" id="ARBA00022475"/>
    </source>
</evidence>
<dbReference type="AlphaFoldDB" id="A0A367GMR8"/>
<keyword evidence="4 8" id="KW-0812">Transmembrane</keyword>
<comment type="similarity">
    <text evidence="2 7">Belongs to the membrane-bound acyltransferase family.</text>
</comment>
<comment type="caution">
    <text evidence="9">The sequence shown here is derived from an EMBL/GenBank/DDBJ whole genome shotgun (WGS) entry which is preliminary data.</text>
</comment>
<dbReference type="InterPro" id="IPR028362">
    <property type="entry name" value="AlgI"/>
</dbReference>
<proteinExistence type="inferred from homology"/>
<dbReference type="InterPro" id="IPR024194">
    <property type="entry name" value="Ac/AlaTfrase_AlgI/DltB"/>
</dbReference>
<feature type="transmembrane region" description="Helical" evidence="8">
    <location>
        <begin position="74"/>
        <end position="94"/>
    </location>
</feature>
<feature type="transmembrane region" description="Helical" evidence="8">
    <location>
        <begin position="307"/>
        <end position="324"/>
    </location>
</feature>
<accession>A0A367GMR8</accession>
<dbReference type="InterPro" id="IPR051085">
    <property type="entry name" value="MB_O-acyltransferase"/>
</dbReference>
<keyword evidence="3 7" id="KW-1003">Cell membrane</keyword>
<evidence type="ECO:0000313" key="9">
    <source>
        <dbReference type="EMBL" id="RCH54782.1"/>
    </source>
</evidence>
<sequence length="471" mass="54724">MLFNSLQFFVFFICITALYFALKHRYRWILLLAASCYFYMAFIPVYILILAMLIVVDYVAGLLIENAREKRRKWIFITSIVVNIAMLAIFKYFMFFNSNLTAFLHIFGQHNPIPLIKFILPLGLSFHTFQAMSYLIEVYRGDQKAERHFGIYSLYVMFYPQLVAGPIERPQNLLPQFKQEHHFDAGNLKSGLLQMAVGLFKKVVIADRLAIAVDYGFGDYTNQSGLSLTIAALLYSFQIYCDFSGYSDIAIGAARCMGFKLMTNFNTPYLARSVSEYWRRWHISLSTWFKDYVYIPLGGSRVTIPRFYLNLMIVFLLSGLWHGASWTFVVWGGLNGIIVIIEHSLGKLKHKMRLPQVHSRVKEILSITIAFLLVSLVRVFFRAPEIGQAGEILKRIFTMSFNDVINLSLNSNELYFSLFLIVVLVLFETRWPKITEMKTTKLGYYLLMAGILFSCYLFGVFNYRQFIYFQF</sequence>
<evidence type="ECO:0000313" key="10">
    <source>
        <dbReference type="Proteomes" id="UP000253209"/>
    </source>
</evidence>
<dbReference type="PANTHER" id="PTHR13285">
    <property type="entry name" value="ACYLTRANSFERASE"/>
    <property type="match status" value="1"/>
</dbReference>
<dbReference type="Pfam" id="PF03062">
    <property type="entry name" value="MBOAT"/>
    <property type="match status" value="1"/>
</dbReference>
<keyword evidence="7" id="KW-0012">Acyltransferase</keyword>
<evidence type="ECO:0000256" key="4">
    <source>
        <dbReference type="ARBA" id="ARBA00022692"/>
    </source>
</evidence>
<feature type="transmembrane region" description="Helical" evidence="8">
    <location>
        <begin position="360"/>
        <end position="381"/>
    </location>
</feature>
<keyword evidence="7" id="KW-0808">Transferase</keyword>
<keyword evidence="10" id="KW-1185">Reference proteome</keyword>
<dbReference type="InterPro" id="IPR004299">
    <property type="entry name" value="MBOAT_fam"/>
</dbReference>
<dbReference type="PIRSF" id="PIRSF016636">
    <property type="entry name" value="AlgI_DltB"/>
    <property type="match status" value="1"/>
</dbReference>
<gene>
    <name evidence="9" type="ORF">DJ568_09875</name>
</gene>